<organism evidence="2 3">
    <name type="scientific">Gemmata algarum</name>
    <dbReference type="NCBI Taxonomy" id="2975278"/>
    <lineage>
        <taxon>Bacteria</taxon>
        <taxon>Pseudomonadati</taxon>
        <taxon>Planctomycetota</taxon>
        <taxon>Planctomycetia</taxon>
        <taxon>Gemmatales</taxon>
        <taxon>Gemmataceae</taxon>
        <taxon>Gemmata</taxon>
    </lineage>
</organism>
<gene>
    <name evidence="2" type="ORF">R5W23_001845</name>
</gene>
<dbReference type="EMBL" id="JAXBLV010000180">
    <property type="protein sequence ID" value="MDY3560600.1"/>
    <property type="molecule type" value="Genomic_DNA"/>
</dbReference>
<accession>A0ABU5EZS1</accession>
<dbReference type="SUPFAM" id="SSF160631">
    <property type="entry name" value="SMI1/KNR4-like"/>
    <property type="match status" value="1"/>
</dbReference>
<protein>
    <submittedName>
        <fullName evidence="2">SMI1/KNR4 family protein</fullName>
    </submittedName>
</protein>
<dbReference type="Proteomes" id="UP001272242">
    <property type="component" value="Unassembled WGS sequence"/>
</dbReference>
<dbReference type="RefSeq" id="WP_320687145.1">
    <property type="nucleotide sequence ID" value="NZ_JAXBLV010000180.1"/>
</dbReference>
<dbReference type="Pfam" id="PF09346">
    <property type="entry name" value="SMI1_KNR4"/>
    <property type="match status" value="1"/>
</dbReference>
<reference evidence="3" key="1">
    <citation type="journal article" date="2023" name="Mar. Drugs">
        <title>Gemmata algarum, a Novel Planctomycete Isolated from an Algal Mat, Displays Antimicrobial Activity.</title>
        <authorList>
            <person name="Kumar G."/>
            <person name="Kallscheuer N."/>
            <person name="Kashif M."/>
            <person name="Ahamad S."/>
            <person name="Jagadeeshwari U."/>
            <person name="Pannikurungottu S."/>
            <person name="Haufschild T."/>
            <person name="Kabuu M."/>
            <person name="Sasikala C."/>
            <person name="Jogler C."/>
            <person name="Ramana C."/>
        </authorList>
    </citation>
    <scope>NUCLEOTIDE SEQUENCE [LARGE SCALE GENOMIC DNA]</scope>
    <source>
        <strain evidence="3">JC673</strain>
    </source>
</reference>
<dbReference type="Gene3D" id="3.40.1580.10">
    <property type="entry name" value="SMI1/KNR4-like"/>
    <property type="match status" value="1"/>
</dbReference>
<keyword evidence="3" id="KW-1185">Reference proteome</keyword>
<dbReference type="InterPro" id="IPR018958">
    <property type="entry name" value="Knr4/Smi1-like_dom"/>
</dbReference>
<evidence type="ECO:0000259" key="1">
    <source>
        <dbReference type="SMART" id="SM00860"/>
    </source>
</evidence>
<dbReference type="SMART" id="SM00860">
    <property type="entry name" value="SMI1_KNR4"/>
    <property type="match status" value="1"/>
</dbReference>
<evidence type="ECO:0000313" key="3">
    <source>
        <dbReference type="Proteomes" id="UP001272242"/>
    </source>
</evidence>
<sequence length="196" mass="22176">MEAIRAKLDALRYKPADWQLPVTEEWVTEFEREYGLRLPAEYRQFLLAFGGWSGSATCDFLEPLTPLGTGAWIDLFYGRMVPEYEVYDVRWATGSVGGAPDFVAVAAGGANGCMVVVRCGGRDDGHVYFFDRDQRALWADDEFTRMFPGLHPQIEAYLARRRAGQLPAKPDGYESLYLLARGFNEFVERLVPTDDE</sequence>
<name>A0ABU5EZS1_9BACT</name>
<feature type="domain" description="Knr4/Smi1-like" evidence="1">
    <location>
        <begin position="21"/>
        <end position="189"/>
    </location>
</feature>
<comment type="caution">
    <text evidence="2">The sequence shown here is derived from an EMBL/GenBank/DDBJ whole genome shotgun (WGS) entry which is preliminary data.</text>
</comment>
<proteinExistence type="predicted"/>
<evidence type="ECO:0000313" key="2">
    <source>
        <dbReference type="EMBL" id="MDY3560600.1"/>
    </source>
</evidence>
<dbReference type="InterPro" id="IPR037883">
    <property type="entry name" value="Knr4/Smi1-like_sf"/>
</dbReference>